<name>A0ABV3DR73_9ACTN</name>
<keyword evidence="1" id="KW-0472">Membrane</keyword>
<organism evidence="2 3">
    <name type="scientific">Streptodolium elevatio</name>
    <dbReference type="NCBI Taxonomy" id="3157996"/>
    <lineage>
        <taxon>Bacteria</taxon>
        <taxon>Bacillati</taxon>
        <taxon>Actinomycetota</taxon>
        <taxon>Actinomycetes</taxon>
        <taxon>Kitasatosporales</taxon>
        <taxon>Streptomycetaceae</taxon>
        <taxon>Streptodolium</taxon>
    </lineage>
</organism>
<feature type="transmembrane region" description="Helical" evidence="1">
    <location>
        <begin position="56"/>
        <end position="82"/>
    </location>
</feature>
<dbReference type="EMBL" id="JBEZFP010000116">
    <property type="protein sequence ID" value="MEU8138256.1"/>
    <property type="molecule type" value="Genomic_DNA"/>
</dbReference>
<protein>
    <submittedName>
        <fullName evidence="2">Uncharacterized protein</fullName>
    </submittedName>
</protein>
<comment type="caution">
    <text evidence="2">The sequence shown here is derived from an EMBL/GenBank/DDBJ whole genome shotgun (WGS) entry which is preliminary data.</text>
</comment>
<evidence type="ECO:0000313" key="2">
    <source>
        <dbReference type="EMBL" id="MEU8138256.1"/>
    </source>
</evidence>
<dbReference type="Proteomes" id="UP001551482">
    <property type="component" value="Unassembled WGS sequence"/>
</dbReference>
<sequence length="198" mass="19869">MYTEGESSSGAGSTTLSSIGPVVVLVEGFTEGFAEGLAEGLVVEGFGFVVTGGEGFAVGFLVVACGRGVCLGVAWSVVGFLLGDTLGFVVVGLGLVLVGFLDVGLDVVESPQMNAQGLTVDPPGGKGSDFVGVLQKYRQVVGAPDGKGLVVAELSAAMAILGADTATNSATGPERIRQPAPAELTTRVIRCKSMLLCG</sequence>
<keyword evidence="1" id="KW-0812">Transmembrane</keyword>
<keyword evidence="1" id="KW-1133">Transmembrane helix</keyword>
<accession>A0ABV3DR73</accession>
<reference evidence="2 3" key="1">
    <citation type="submission" date="2024-06" db="EMBL/GenBank/DDBJ databases">
        <title>The Natural Products Discovery Center: Release of the First 8490 Sequenced Strains for Exploring Actinobacteria Biosynthetic Diversity.</title>
        <authorList>
            <person name="Kalkreuter E."/>
            <person name="Kautsar S.A."/>
            <person name="Yang D."/>
            <person name="Bader C.D."/>
            <person name="Teijaro C.N."/>
            <person name="Fluegel L."/>
            <person name="Davis C.M."/>
            <person name="Simpson J.R."/>
            <person name="Lauterbach L."/>
            <person name="Steele A.D."/>
            <person name="Gui C."/>
            <person name="Meng S."/>
            <person name="Li G."/>
            <person name="Viehrig K."/>
            <person name="Ye F."/>
            <person name="Su P."/>
            <person name="Kiefer A.F."/>
            <person name="Nichols A."/>
            <person name="Cepeda A.J."/>
            <person name="Yan W."/>
            <person name="Fan B."/>
            <person name="Jiang Y."/>
            <person name="Adhikari A."/>
            <person name="Zheng C.-J."/>
            <person name="Schuster L."/>
            <person name="Cowan T.M."/>
            <person name="Smanski M.J."/>
            <person name="Chevrette M.G."/>
            <person name="De Carvalho L.P.S."/>
            <person name="Shen B."/>
        </authorList>
    </citation>
    <scope>NUCLEOTIDE SEQUENCE [LARGE SCALE GENOMIC DNA]</scope>
    <source>
        <strain evidence="2 3">NPDC048946</strain>
    </source>
</reference>
<dbReference type="RefSeq" id="WP_358361340.1">
    <property type="nucleotide sequence ID" value="NZ_JBEZFP010000116.1"/>
</dbReference>
<evidence type="ECO:0000256" key="1">
    <source>
        <dbReference type="SAM" id="Phobius"/>
    </source>
</evidence>
<evidence type="ECO:0000313" key="3">
    <source>
        <dbReference type="Proteomes" id="UP001551482"/>
    </source>
</evidence>
<proteinExistence type="predicted"/>
<gene>
    <name evidence="2" type="ORF">AB0C36_32715</name>
</gene>
<keyword evidence="3" id="KW-1185">Reference proteome</keyword>